<dbReference type="InterPro" id="IPR004648">
    <property type="entry name" value="Oligpept_transpt"/>
</dbReference>
<dbReference type="KEGG" id="slb:AWJ20_2976"/>
<dbReference type="NCBIfam" id="TIGR00727">
    <property type="entry name" value="ISP4_OPT"/>
    <property type="match status" value="1"/>
</dbReference>
<feature type="transmembrane region" description="Helical" evidence="9">
    <location>
        <begin position="139"/>
        <end position="158"/>
    </location>
</feature>
<feature type="transmembrane region" description="Helical" evidence="9">
    <location>
        <begin position="521"/>
        <end position="541"/>
    </location>
</feature>
<feature type="transmembrane region" description="Helical" evidence="9">
    <location>
        <begin position="458"/>
        <end position="477"/>
    </location>
</feature>
<dbReference type="InterPro" id="IPR004813">
    <property type="entry name" value="OPT"/>
</dbReference>
<feature type="transmembrane region" description="Helical" evidence="9">
    <location>
        <begin position="630"/>
        <end position="650"/>
    </location>
</feature>
<feature type="transmembrane region" description="Helical" evidence="9">
    <location>
        <begin position="310"/>
        <end position="326"/>
    </location>
</feature>
<dbReference type="AlphaFoldDB" id="A0A167FIN1"/>
<protein>
    <submittedName>
        <fullName evidence="10">Opt2p</fullName>
    </submittedName>
</protein>
<dbReference type="NCBIfam" id="TIGR00728">
    <property type="entry name" value="OPT_sfam"/>
    <property type="match status" value="1"/>
</dbReference>
<feature type="transmembrane region" description="Helical" evidence="9">
    <location>
        <begin position="548"/>
        <end position="568"/>
    </location>
</feature>
<feature type="transmembrane region" description="Helical" evidence="9">
    <location>
        <begin position="775"/>
        <end position="794"/>
    </location>
</feature>
<dbReference type="RefSeq" id="XP_018737826.1">
    <property type="nucleotide sequence ID" value="XM_018879959.1"/>
</dbReference>
<keyword evidence="5" id="KW-0571">Peptide transport</keyword>
<reference evidence="10 11" key="1">
    <citation type="submission" date="2016-02" db="EMBL/GenBank/DDBJ databases">
        <title>Complete genome sequence and transcriptome regulation of the pentose utilising yeast Sugiyamaella lignohabitans.</title>
        <authorList>
            <person name="Bellasio M."/>
            <person name="Peymann A."/>
            <person name="Valli M."/>
            <person name="Sipitzky M."/>
            <person name="Graf A."/>
            <person name="Sauer M."/>
            <person name="Marx H."/>
            <person name="Mattanovich D."/>
        </authorList>
    </citation>
    <scope>NUCLEOTIDE SEQUENCE [LARGE SCALE GENOMIC DNA]</scope>
    <source>
        <strain evidence="10 11">CBS 10342</strain>
    </source>
</reference>
<keyword evidence="3" id="KW-0813">Transport</keyword>
<organism evidence="10 11">
    <name type="scientific">Sugiyamaella lignohabitans</name>
    <dbReference type="NCBI Taxonomy" id="796027"/>
    <lineage>
        <taxon>Eukaryota</taxon>
        <taxon>Fungi</taxon>
        <taxon>Dikarya</taxon>
        <taxon>Ascomycota</taxon>
        <taxon>Saccharomycotina</taxon>
        <taxon>Dipodascomycetes</taxon>
        <taxon>Dipodascales</taxon>
        <taxon>Trichomonascaceae</taxon>
        <taxon>Sugiyamaella</taxon>
    </lineage>
</organism>
<dbReference type="GO" id="GO:0035673">
    <property type="term" value="F:oligopeptide transmembrane transporter activity"/>
    <property type="evidence" value="ECO:0007669"/>
    <property type="project" value="InterPro"/>
</dbReference>
<evidence type="ECO:0000313" key="10">
    <source>
        <dbReference type="EMBL" id="ANB15349.1"/>
    </source>
</evidence>
<evidence type="ECO:0000313" key="11">
    <source>
        <dbReference type="Proteomes" id="UP000189580"/>
    </source>
</evidence>
<dbReference type="OrthoDB" id="9986677at2759"/>
<dbReference type="GO" id="GO:0016020">
    <property type="term" value="C:membrane"/>
    <property type="evidence" value="ECO:0007669"/>
    <property type="project" value="UniProtKB-SubCell"/>
</dbReference>
<name>A0A167FIN1_9ASCO</name>
<proteinExistence type="inferred from homology"/>
<dbReference type="Proteomes" id="UP000189580">
    <property type="component" value="Chromosome b"/>
</dbReference>
<dbReference type="GO" id="GO:0015031">
    <property type="term" value="P:protein transport"/>
    <property type="evidence" value="ECO:0007669"/>
    <property type="project" value="UniProtKB-KW"/>
</dbReference>
<keyword evidence="8 9" id="KW-0472">Membrane</keyword>
<evidence type="ECO:0000256" key="4">
    <source>
        <dbReference type="ARBA" id="ARBA00022692"/>
    </source>
</evidence>
<feature type="transmembrane region" description="Helical" evidence="9">
    <location>
        <begin position="247"/>
        <end position="265"/>
    </location>
</feature>
<dbReference type="GeneID" id="30034946"/>
<evidence type="ECO:0000256" key="1">
    <source>
        <dbReference type="ARBA" id="ARBA00004141"/>
    </source>
</evidence>
<feature type="transmembrane region" description="Helical" evidence="9">
    <location>
        <begin position="730"/>
        <end position="755"/>
    </location>
</feature>
<keyword evidence="11" id="KW-1185">Reference proteome</keyword>
<sequence>MAETDEKTEVKVIANETYDAELLSRIENTAALLGIELNIDEVLFVASRINVRPWQEAVELLKEAYEYHHDDINIDYDALMRMKRLSLGPEGSPDIPVEEFEFEALFEAVIVSDWSPYAEVRAATNFLNDDHEPAETIRMYIVGICYANVGAIVATFFGNRFPSISLGFLSLQLIIYPTGRFLAFILPDWGFKWGGKRYSLNPGPWSFKEQMLATQMMSSVDGTPFSFTVITLQRATQFFNEEWSNNYGYMVLLSLSASFTGYGIAGMLRGLLVYPVRCMWYTVLPLLSMNRSLVKVEIRENVHGWTMTRYTFLLLFTLVSFCWFWFPEFVFQALSYFNWTTWISPQNITLAAVTGVYSGLGLNPISTFDWSVIGGGGMVTPFYSSYVSYVGQLLGFICIVAIYFSKSYYTHYLPINATGVYDNTGASYNVSRIMTPSGGFDAEGYANYSPAFLSAGALINYGASFAIFTCSIVYALLHYRTPMAASFRSMWISFRSADKARKLYTDPFTRNLQVHPEVPEWWFILTLVLSLAMYIIMVEIFPHTDTPVWTVFFGILVNMVFIIPFGLLYATTNVFLDVGLIFQIFIGYMLPHNVNAMMISQCVANNFWEQAQNYITNQKQTHYARIPSRALFRVQYTGTLITIFTTLAVLNWEFTGIKDYCDPHQPQKFTCSSARGSFGSMVLWGTLGPRVYLNGIYPKLKWSFLIGCFLPIPFWLLQKKWPDTWRRWNILVLLSGFSSWAPSNLYYSTGNFYIGALFNWYLRKYYLGWWRKYNYILYAALNTGVAWAQIIVFFSTGYKHLVSINWWGNTVSQGGVNATGYDYNGVPLSTTPDIGYFGPAPGTFPVPA</sequence>
<evidence type="ECO:0000256" key="8">
    <source>
        <dbReference type="ARBA" id="ARBA00023136"/>
    </source>
</evidence>
<accession>A0A167FIN1</accession>
<feature type="transmembrane region" description="Helical" evidence="9">
    <location>
        <begin position="574"/>
        <end position="591"/>
    </location>
</feature>
<dbReference type="EMBL" id="CP014503">
    <property type="protein sequence ID" value="ANB15349.1"/>
    <property type="molecule type" value="Genomic_DNA"/>
</dbReference>
<feature type="transmembrane region" description="Helical" evidence="9">
    <location>
        <begin position="386"/>
        <end position="404"/>
    </location>
</feature>
<evidence type="ECO:0000256" key="7">
    <source>
        <dbReference type="ARBA" id="ARBA00022989"/>
    </source>
</evidence>
<comment type="similarity">
    <text evidence="2">Belongs to the oligopeptide OPT transporter family.</text>
</comment>
<dbReference type="PANTHER" id="PTHR22601">
    <property type="entry name" value="ISP4 LIKE PROTEIN"/>
    <property type="match status" value="1"/>
</dbReference>
<dbReference type="Pfam" id="PF03169">
    <property type="entry name" value="OPT"/>
    <property type="match status" value="1"/>
</dbReference>
<evidence type="ECO:0000256" key="2">
    <source>
        <dbReference type="ARBA" id="ARBA00008807"/>
    </source>
</evidence>
<evidence type="ECO:0000256" key="9">
    <source>
        <dbReference type="SAM" id="Phobius"/>
    </source>
</evidence>
<comment type="subcellular location">
    <subcellularLocation>
        <location evidence="1">Membrane</location>
        <topology evidence="1">Multi-pass membrane protein</topology>
    </subcellularLocation>
</comment>
<evidence type="ECO:0000256" key="3">
    <source>
        <dbReference type="ARBA" id="ARBA00022448"/>
    </source>
</evidence>
<feature type="transmembrane region" description="Helical" evidence="9">
    <location>
        <begin position="700"/>
        <end position="718"/>
    </location>
</feature>
<keyword evidence="7 9" id="KW-1133">Transmembrane helix</keyword>
<gene>
    <name evidence="10" type="primary">OPT2</name>
    <name evidence="10" type="ORF">AWJ20_2976</name>
</gene>
<feature type="transmembrane region" description="Helical" evidence="9">
    <location>
        <begin position="164"/>
        <end position="186"/>
    </location>
</feature>
<keyword evidence="4 9" id="KW-0812">Transmembrane</keyword>
<evidence type="ECO:0000256" key="6">
    <source>
        <dbReference type="ARBA" id="ARBA00022927"/>
    </source>
</evidence>
<evidence type="ECO:0000256" key="5">
    <source>
        <dbReference type="ARBA" id="ARBA00022856"/>
    </source>
</evidence>
<keyword evidence="6" id="KW-0653">Protein transport</keyword>